<evidence type="ECO:0000313" key="1">
    <source>
        <dbReference type="EMBL" id="CAG8735916.1"/>
    </source>
</evidence>
<accession>A0A9N9NIW1</accession>
<dbReference type="Proteomes" id="UP000789342">
    <property type="component" value="Unassembled WGS sequence"/>
</dbReference>
<comment type="caution">
    <text evidence="1">The sequence shown here is derived from an EMBL/GenBank/DDBJ whole genome shotgun (WGS) entry which is preliminary data.</text>
</comment>
<organism evidence="1 2">
    <name type="scientific">Acaulospora morrowiae</name>
    <dbReference type="NCBI Taxonomy" id="94023"/>
    <lineage>
        <taxon>Eukaryota</taxon>
        <taxon>Fungi</taxon>
        <taxon>Fungi incertae sedis</taxon>
        <taxon>Mucoromycota</taxon>
        <taxon>Glomeromycotina</taxon>
        <taxon>Glomeromycetes</taxon>
        <taxon>Diversisporales</taxon>
        <taxon>Acaulosporaceae</taxon>
        <taxon>Acaulospora</taxon>
    </lineage>
</organism>
<dbReference type="AlphaFoldDB" id="A0A9N9NIW1"/>
<name>A0A9N9NIW1_9GLOM</name>
<keyword evidence="2" id="KW-1185">Reference proteome</keyword>
<sequence length="41" mass="4398">TLAIAVSKPQMCIMGAAFAKVVEEELTVLIEIVETHPSLKS</sequence>
<proteinExistence type="predicted"/>
<gene>
    <name evidence="1" type="ORF">AMORRO_LOCUS14367</name>
</gene>
<reference evidence="1" key="1">
    <citation type="submission" date="2021-06" db="EMBL/GenBank/DDBJ databases">
        <authorList>
            <person name="Kallberg Y."/>
            <person name="Tangrot J."/>
            <person name="Rosling A."/>
        </authorList>
    </citation>
    <scope>NUCLEOTIDE SEQUENCE</scope>
    <source>
        <strain evidence="1">CL551</strain>
    </source>
</reference>
<evidence type="ECO:0000313" key="2">
    <source>
        <dbReference type="Proteomes" id="UP000789342"/>
    </source>
</evidence>
<feature type="non-terminal residue" evidence="1">
    <location>
        <position position="1"/>
    </location>
</feature>
<dbReference type="EMBL" id="CAJVPV010028217">
    <property type="protein sequence ID" value="CAG8735916.1"/>
    <property type="molecule type" value="Genomic_DNA"/>
</dbReference>
<protein>
    <submittedName>
        <fullName evidence="1">1854_t:CDS:1</fullName>
    </submittedName>
</protein>